<dbReference type="PROSITE" id="PS00463">
    <property type="entry name" value="ZN2_CY6_FUNGAL_1"/>
    <property type="match status" value="1"/>
</dbReference>
<feature type="region of interest" description="Disordered" evidence="4">
    <location>
        <begin position="115"/>
        <end position="134"/>
    </location>
</feature>
<dbReference type="GO" id="GO:0005634">
    <property type="term" value="C:nucleus"/>
    <property type="evidence" value="ECO:0007669"/>
    <property type="project" value="UniProtKB-SubCell"/>
</dbReference>
<dbReference type="SMART" id="SM00066">
    <property type="entry name" value="GAL4"/>
    <property type="match status" value="1"/>
</dbReference>
<dbReference type="InterPro" id="IPR007219">
    <property type="entry name" value="XnlR_reg_dom"/>
</dbReference>
<evidence type="ECO:0000256" key="4">
    <source>
        <dbReference type="SAM" id="MobiDB-lite"/>
    </source>
</evidence>
<proteinExistence type="predicted"/>
<dbReference type="CDD" id="cd00067">
    <property type="entry name" value="GAL4"/>
    <property type="match status" value="1"/>
</dbReference>
<comment type="subcellular location">
    <subcellularLocation>
        <location evidence="1">Nucleus</location>
    </subcellularLocation>
</comment>
<feature type="compositionally biased region" description="Polar residues" evidence="4">
    <location>
        <begin position="1"/>
        <end position="16"/>
    </location>
</feature>
<dbReference type="OrthoDB" id="4934715at2759"/>
<feature type="region of interest" description="Disordered" evidence="4">
    <location>
        <begin position="79"/>
        <end position="100"/>
    </location>
</feature>
<dbReference type="InterPro" id="IPR001138">
    <property type="entry name" value="Zn2Cys6_DnaBD"/>
</dbReference>
<dbReference type="EMBL" id="QGMH01000081">
    <property type="protein sequence ID" value="TVY25937.1"/>
    <property type="molecule type" value="Genomic_DNA"/>
</dbReference>
<dbReference type="Pfam" id="PF04082">
    <property type="entry name" value="Fungal_trans"/>
    <property type="match status" value="1"/>
</dbReference>
<dbReference type="AlphaFoldDB" id="A0A8H8QZT6"/>
<organism evidence="6 7">
    <name type="scientific">Lachnellula hyalina</name>
    <dbReference type="NCBI Taxonomy" id="1316788"/>
    <lineage>
        <taxon>Eukaryota</taxon>
        <taxon>Fungi</taxon>
        <taxon>Dikarya</taxon>
        <taxon>Ascomycota</taxon>
        <taxon>Pezizomycotina</taxon>
        <taxon>Leotiomycetes</taxon>
        <taxon>Helotiales</taxon>
        <taxon>Lachnaceae</taxon>
        <taxon>Lachnellula</taxon>
    </lineage>
</organism>
<protein>
    <submittedName>
        <fullName evidence="6">Fusarisetin A cluster transcription factor</fullName>
    </submittedName>
</protein>
<dbReference type="GeneID" id="41986065"/>
<keyword evidence="3" id="KW-0539">Nucleus</keyword>
<dbReference type="GO" id="GO:0006351">
    <property type="term" value="P:DNA-templated transcription"/>
    <property type="evidence" value="ECO:0007669"/>
    <property type="project" value="InterPro"/>
</dbReference>
<dbReference type="PROSITE" id="PS50048">
    <property type="entry name" value="ZN2_CY6_FUNGAL_2"/>
    <property type="match status" value="1"/>
</dbReference>
<keyword evidence="7" id="KW-1185">Reference proteome</keyword>
<evidence type="ECO:0000313" key="6">
    <source>
        <dbReference type="EMBL" id="TVY25937.1"/>
    </source>
</evidence>
<feature type="compositionally biased region" description="Low complexity" evidence="4">
    <location>
        <begin position="117"/>
        <end position="129"/>
    </location>
</feature>
<evidence type="ECO:0000259" key="5">
    <source>
        <dbReference type="PROSITE" id="PS50048"/>
    </source>
</evidence>
<dbReference type="RefSeq" id="XP_031004725.1">
    <property type="nucleotide sequence ID" value="XM_031150811.1"/>
</dbReference>
<reference evidence="6 7" key="1">
    <citation type="submission" date="2018-05" db="EMBL/GenBank/DDBJ databases">
        <title>Genome sequencing and assembly of the regulated plant pathogen Lachnellula willkommii and related sister species for the development of diagnostic species identification markers.</title>
        <authorList>
            <person name="Giroux E."/>
            <person name="Bilodeau G."/>
        </authorList>
    </citation>
    <scope>NUCLEOTIDE SEQUENCE [LARGE SCALE GENOMIC DNA]</scope>
    <source>
        <strain evidence="6 7">CBS 185.66</strain>
    </source>
</reference>
<dbReference type="Pfam" id="PF00172">
    <property type="entry name" value="Zn_clus"/>
    <property type="match status" value="1"/>
</dbReference>
<evidence type="ECO:0000256" key="3">
    <source>
        <dbReference type="ARBA" id="ARBA00023242"/>
    </source>
</evidence>
<sequence length="815" mass="91118">MSATPPNQTATPSLENGTKAAASGTRPLAPKASRQRFKPQLSCTFCRTGKLRCDRNLPCQNCIKRDLSASCTYTHANARRDRATPTHKSSATGKSKDVQSQISHLEELVITLMSKTNRNGNGNGNINSNASLENSTPLLQEKPRALEDQWTEVHGVKEAEKFFGRINMEDDQPNYVGSTHWAAILDNVGHSLPSFIACLKDQFGNFEPFVEEETHQQSPEPISKGPDLLVGGLAKATRSEILASLPSRSFVDHLVREYFESADMGAAMFHAPTFMKEYETFWANPTNTPIMWIGLLFAILSLTAYFQMMTESSSFGDFPEMALRNPVEAIGVFREKTVQCLILGNYTEPGPHTVETLLLYYIIEHFRSPDTQFGAWLVFGLVIRAAMRLGLHRDASHYPAISVFRGEMQRRLWASIIHLDLHNSLQVGLPRMIKDGMYDTKAPQPLSDDDFNDNAKVLPPTRPEGDSTPMAFSNTKYQITQIFGEIVDQANSTYQISYDAVMRLDTILHKTHEETPDILKIRSIEDLAFGSPDNRVRKFSIDLTFQKARCILHRKFFILSKATGTYPYPYSTKTCIEASMRILECQIYMDGETGPGRILHKQRWKASSLVTHDFLLAAMLICLYLGQSIGLAHENQIDHSGIRLKWTRENMLQTINSSHQIFEALSGTSKEALKASKVLNSMLTKVGAAGLVPSGKGPTVESSRPVLNSVYVTSTPGWGETGQTSQNYQLPEPSVPWSNTPYASQDGPVDMSTIHHSPDINENAPPTTGELNWELWDNHFYNSSGLDQTPPDLWNLDWQNLSYTDLPDPSNARMQ</sequence>
<dbReference type="Proteomes" id="UP000431533">
    <property type="component" value="Unassembled WGS sequence"/>
</dbReference>
<dbReference type="PANTHER" id="PTHR31001">
    <property type="entry name" value="UNCHARACTERIZED TRANSCRIPTIONAL REGULATORY PROTEIN"/>
    <property type="match status" value="1"/>
</dbReference>
<dbReference type="PANTHER" id="PTHR31001:SF49">
    <property type="entry name" value="ZN(II)2CYS6 TRANSCRIPTION FACTOR (EUROFUNG)"/>
    <property type="match status" value="1"/>
</dbReference>
<dbReference type="GO" id="GO:0000981">
    <property type="term" value="F:DNA-binding transcription factor activity, RNA polymerase II-specific"/>
    <property type="evidence" value="ECO:0007669"/>
    <property type="project" value="InterPro"/>
</dbReference>
<dbReference type="SMART" id="SM00906">
    <property type="entry name" value="Fungal_trans"/>
    <property type="match status" value="1"/>
</dbReference>
<evidence type="ECO:0000313" key="7">
    <source>
        <dbReference type="Proteomes" id="UP000431533"/>
    </source>
</evidence>
<evidence type="ECO:0000256" key="2">
    <source>
        <dbReference type="ARBA" id="ARBA00022723"/>
    </source>
</evidence>
<feature type="compositionally biased region" description="Polar residues" evidence="4">
    <location>
        <begin position="86"/>
        <end position="100"/>
    </location>
</feature>
<dbReference type="InterPro" id="IPR036864">
    <property type="entry name" value="Zn2-C6_fun-type_DNA-bd_sf"/>
</dbReference>
<feature type="region of interest" description="Disordered" evidence="4">
    <location>
        <begin position="1"/>
        <end position="34"/>
    </location>
</feature>
<accession>A0A8H8QZT6</accession>
<dbReference type="CDD" id="cd12148">
    <property type="entry name" value="fungal_TF_MHR"/>
    <property type="match status" value="1"/>
</dbReference>
<dbReference type="GO" id="GO:0003677">
    <property type="term" value="F:DNA binding"/>
    <property type="evidence" value="ECO:0007669"/>
    <property type="project" value="InterPro"/>
</dbReference>
<evidence type="ECO:0000256" key="1">
    <source>
        <dbReference type="ARBA" id="ARBA00004123"/>
    </source>
</evidence>
<dbReference type="Gene3D" id="4.10.240.10">
    <property type="entry name" value="Zn(2)-C6 fungal-type DNA-binding domain"/>
    <property type="match status" value="1"/>
</dbReference>
<feature type="domain" description="Zn(2)-C6 fungal-type" evidence="5">
    <location>
        <begin position="42"/>
        <end position="73"/>
    </location>
</feature>
<dbReference type="InterPro" id="IPR050613">
    <property type="entry name" value="Sec_Metabolite_Reg"/>
</dbReference>
<keyword evidence="2" id="KW-0479">Metal-binding</keyword>
<dbReference type="GO" id="GO:0008270">
    <property type="term" value="F:zinc ion binding"/>
    <property type="evidence" value="ECO:0007669"/>
    <property type="project" value="InterPro"/>
</dbReference>
<name>A0A8H8QZT6_9HELO</name>
<gene>
    <name evidence="6" type="primary">fsa6_0</name>
    <name evidence="6" type="ORF">LHYA1_G005867</name>
</gene>
<dbReference type="SUPFAM" id="SSF57701">
    <property type="entry name" value="Zn2/Cys6 DNA-binding domain"/>
    <property type="match status" value="1"/>
</dbReference>
<comment type="caution">
    <text evidence="6">The sequence shown here is derived from an EMBL/GenBank/DDBJ whole genome shotgun (WGS) entry which is preliminary data.</text>
</comment>